<gene>
    <name evidence="15" type="ORF">G3580_19685</name>
</gene>
<feature type="transmembrane region" description="Helical" evidence="14">
    <location>
        <begin position="333"/>
        <end position="354"/>
    </location>
</feature>
<comment type="similarity">
    <text evidence="2 12">Belongs to the TrkH potassium transport family.</text>
</comment>
<evidence type="ECO:0000256" key="2">
    <source>
        <dbReference type="ARBA" id="ARBA00009137"/>
    </source>
</evidence>
<feature type="transmembrane region" description="Helical" evidence="14">
    <location>
        <begin position="133"/>
        <end position="153"/>
    </location>
</feature>
<dbReference type="RefSeq" id="WP_173768455.1">
    <property type="nucleotide sequence ID" value="NZ_CP048836.1"/>
</dbReference>
<keyword evidence="9 14" id="KW-1133">Transmembrane helix</keyword>
<sequence>MRSYYPVISALGLILMIFGLLIGFPLTVSFFMHDGATAAYDEALFITFAVGFAMWALTRHSKRKLRTRDGFLLVSATWLVTPVFAMLPLMFYLPELSVTDAYFEAASGLTTTGATVLSGLDTLPISINLWRCFLHWVGGMGVIVLVVAVLPILGIGGRQMFKAETPGPIKETTLTPRITETAKGLWFAYVLLTVACTIALWLAGMDGWNALIHAFSIMGLGGFSTSDASLGAFNSVPIEAVTIVFACAAGLNYATHYLVIVQRSWRPYRYDPELKYFFLVLAGSTVMLTAYMYAQPDHADLPTVFRLVIFQVVSMATSLGLTTTDYATWPVFAQLWILFLSSFAACSGSTGGGIKMSRAMILYKQVFAEVLLALHPSALRRVKFSRTPVATNILHAVLAFGFIYMACIIVLTLVLGGSGLDLISAFSAVIACLNNAGPGMALVGPAQNYSVLTDFQTWVLSFAMLLGRLEIFTLLVVLTPTFWRK</sequence>
<evidence type="ECO:0000256" key="8">
    <source>
        <dbReference type="ARBA" id="ARBA00022958"/>
    </source>
</evidence>
<evidence type="ECO:0000256" key="3">
    <source>
        <dbReference type="ARBA" id="ARBA00022448"/>
    </source>
</evidence>
<evidence type="ECO:0000313" key="16">
    <source>
        <dbReference type="Proteomes" id="UP000501991"/>
    </source>
</evidence>
<dbReference type="InterPro" id="IPR004772">
    <property type="entry name" value="TrkH"/>
</dbReference>
<keyword evidence="3 12" id="KW-0813">Transport</keyword>
<dbReference type="PIRSF" id="PIRSF006247">
    <property type="entry name" value="TrkH"/>
    <property type="match status" value="1"/>
</dbReference>
<name>A0A6C1B8D4_9RHOO</name>
<accession>A0A6C1B8D4</accession>
<feature type="binding site" evidence="13">
    <location>
        <position position="435"/>
    </location>
    <ligand>
        <name>K(+)</name>
        <dbReference type="ChEBI" id="CHEBI:29103"/>
    </ligand>
</feature>
<feature type="binding site" evidence="13">
    <location>
        <position position="111"/>
    </location>
    <ligand>
        <name>K(+)</name>
        <dbReference type="ChEBI" id="CHEBI:29103"/>
    </ligand>
</feature>
<evidence type="ECO:0000256" key="9">
    <source>
        <dbReference type="ARBA" id="ARBA00022989"/>
    </source>
</evidence>
<keyword evidence="11 12" id="KW-0472">Membrane</keyword>
<dbReference type="PANTHER" id="PTHR32024">
    <property type="entry name" value="TRK SYSTEM POTASSIUM UPTAKE PROTEIN TRKG-RELATED"/>
    <property type="match status" value="1"/>
</dbReference>
<dbReference type="Proteomes" id="UP000501991">
    <property type="component" value="Chromosome"/>
</dbReference>
<keyword evidence="13" id="KW-0479">Metal-binding</keyword>
<reference evidence="15 16" key="1">
    <citation type="submission" date="2020-02" db="EMBL/GenBank/DDBJ databases">
        <title>Nitrogenibacter mangrovi gen. nov., sp. nov. isolated from mangrove sediment, a denitrifying betaproteobacterium.</title>
        <authorList>
            <person name="Liao H."/>
            <person name="Tian Y."/>
        </authorList>
    </citation>
    <scope>NUCLEOTIDE SEQUENCE [LARGE SCALE GENOMIC DNA]</scope>
    <source>
        <strain evidence="15 16">M9-3-2</strain>
    </source>
</reference>
<dbReference type="GO" id="GO:0046872">
    <property type="term" value="F:metal ion binding"/>
    <property type="evidence" value="ECO:0007669"/>
    <property type="project" value="UniProtKB-KW"/>
</dbReference>
<keyword evidence="8 12" id="KW-0630">Potassium</keyword>
<dbReference type="GO" id="GO:0015379">
    <property type="term" value="F:potassium:chloride symporter activity"/>
    <property type="evidence" value="ECO:0007669"/>
    <property type="project" value="InterPro"/>
</dbReference>
<dbReference type="InterPro" id="IPR003445">
    <property type="entry name" value="Cat_transpt"/>
</dbReference>
<keyword evidence="10 12" id="KW-0406">Ion transport</keyword>
<feature type="transmembrane region" description="Helical" evidence="14">
    <location>
        <begin position="455"/>
        <end position="478"/>
    </location>
</feature>
<keyword evidence="6 12" id="KW-0633">Potassium transport</keyword>
<evidence type="ECO:0000256" key="13">
    <source>
        <dbReference type="PIRSR" id="PIRSR006247-1"/>
    </source>
</evidence>
<organism evidence="15 16">
    <name type="scientific">Nitrogeniibacter mangrovi</name>
    <dbReference type="NCBI Taxonomy" id="2016596"/>
    <lineage>
        <taxon>Bacteria</taxon>
        <taxon>Pseudomonadati</taxon>
        <taxon>Pseudomonadota</taxon>
        <taxon>Betaproteobacteria</taxon>
        <taxon>Rhodocyclales</taxon>
        <taxon>Zoogloeaceae</taxon>
        <taxon>Nitrogeniibacter</taxon>
    </lineage>
</organism>
<dbReference type="GO" id="GO:0005886">
    <property type="term" value="C:plasma membrane"/>
    <property type="evidence" value="ECO:0007669"/>
    <property type="project" value="UniProtKB-SubCell"/>
</dbReference>
<dbReference type="PANTHER" id="PTHR32024:SF2">
    <property type="entry name" value="TRK SYSTEM POTASSIUM UPTAKE PROTEIN TRKG-RELATED"/>
    <property type="match status" value="1"/>
</dbReference>
<feature type="transmembrane region" description="Helical" evidence="14">
    <location>
        <begin position="303"/>
        <end position="321"/>
    </location>
</feature>
<evidence type="ECO:0000256" key="5">
    <source>
        <dbReference type="ARBA" id="ARBA00022519"/>
    </source>
</evidence>
<evidence type="ECO:0000256" key="7">
    <source>
        <dbReference type="ARBA" id="ARBA00022692"/>
    </source>
</evidence>
<feature type="transmembrane region" description="Helical" evidence="14">
    <location>
        <begin position="38"/>
        <end position="58"/>
    </location>
</feature>
<evidence type="ECO:0000256" key="1">
    <source>
        <dbReference type="ARBA" id="ARBA00004429"/>
    </source>
</evidence>
<feature type="binding site" evidence="13">
    <location>
        <position position="112"/>
    </location>
    <ligand>
        <name>K(+)</name>
        <dbReference type="ChEBI" id="CHEBI:29103"/>
    </ligand>
</feature>
<feature type="transmembrane region" description="Helical" evidence="14">
    <location>
        <begin position="422"/>
        <end position="443"/>
    </location>
</feature>
<evidence type="ECO:0000256" key="12">
    <source>
        <dbReference type="PIRNR" id="PIRNR006247"/>
    </source>
</evidence>
<feature type="binding site" evidence="13">
    <location>
        <position position="220"/>
    </location>
    <ligand>
        <name>K(+)</name>
        <dbReference type="ChEBI" id="CHEBI:29103"/>
    </ligand>
</feature>
<dbReference type="EMBL" id="CP048836">
    <property type="protein sequence ID" value="QID19643.1"/>
    <property type="molecule type" value="Genomic_DNA"/>
</dbReference>
<keyword evidence="7 14" id="KW-0812">Transmembrane</keyword>
<feature type="transmembrane region" description="Helical" evidence="14">
    <location>
        <begin position="393"/>
        <end position="415"/>
    </location>
</feature>
<evidence type="ECO:0000256" key="10">
    <source>
        <dbReference type="ARBA" id="ARBA00023065"/>
    </source>
</evidence>
<protein>
    <recommendedName>
        <fullName evidence="12">Trk system potassium uptake protein</fullName>
    </recommendedName>
</protein>
<evidence type="ECO:0000313" key="15">
    <source>
        <dbReference type="EMBL" id="QID19643.1"/>
    </source>
</evidence>
<evidence type="ECO:0000256" key="6">
    <source>
        <dbReference type="ARBA" id="ARBA00022538"/>
    </source>
</evidence>
<dbReference type="AlphaFoldDB" id="A0A6C1B8D4"/>
<proteinExistence type="inferred from homology"/>
<keyword evidence="5 12" id="KW-0997">Cell inner membrane</keyword>
<feature type="transmembrane region" description="Helical" evidence="14">
    <location>
        <begin position="240"/>
        <end position="260"/>
    </location>
</feature>
<feature type="transmembrane region" description="Helical" evidence="14">
    <location>
        <begin position="276"/>
        <end position="294"/>
    </location>
</feature>
<feature type="transmembrane region" description="Helical" evidence="14">
    <location>
        <begin position="70"/>
        <end position="93"/>
    </location>
</feature>
<dbReference type="Pfam" id="PF02386">
    <property type="entry name" value="TrkH"/>
    <property type="match status" value="1"/>
</dbReference>
<evidence type="ECO:0000256" key="4">
    <source>
        <dbReference type="ARBA" id="ARBA00022475"/>
    </source>
</evidence>
<evidence type="ECO:0000256" key="11">
    <source>
        <dbReference type="ARBA" id="ARBA00023136"/>
    </source>
</evidence>
<feature type="binding site" evidence="13">
    <location>
        <position position="221"/>
    </location>
    <ligand>
        <name>K(+)</name>
        <dbReference type="ChEBI" id="CHEBI:29103"/>
    </ligand>
</feature>
<feature type="transmembrane region" description="Helical" evidence="14">
    <location>
        <begin position="7"/>
        <end position="32"/>
    </location>
</feature>
<comment type="subcellular location">
    <subcellularLocation>
        <location evidence="1 12">Cell inner membrane</location>
        <topology evidence="1 12">Multi-pass membrane protein</topology>
    </subcellularLocation>
</comment>
<evidence type="ECO:0000256" key="14">
    <source>
        <dbReference type="SAM" id="Phobius"/>
    </source>
</evidence>
<keyword evidence="16" id="KW-1185">Reference proteome</keyword>
<dbReference type="KEGG" id="azq:G3580_19685"/>
<keyword evidence="4 12" id="KW-1003">Cell membrane</keyword>
<feature type="transmembrane region" description="Helical" evidence="14">
    <location>
        <begin position="184"/>
        <end position="204"/>
    </location>
</feature>
<comment type="function">
    <text evidence="12">Low-affinity potassium transport system. Interacts with Trk system potassium uptake protein TrkA.</text>
</comment>